<dbReference type="GO" id="GO:0005230">
    <property type="term" value="F:extracellular ligand-gated monoatomic ion channel activity"/>
    <property type="evidence" value="ECO:0007669"/>
    <property type="project" value="InterPro"/>
</dbReference>
<reference evidence="2" key="1">
    <citation type="submission" date="2023-10" db="EMBL/GenBank/DDBJ databases">
        <title>Genome assemblies of two species of porcelain crab, Petrolisthes cinctipes and Petrolisthes manimaculis (Anomura: Porcellanidae).</title>
        <authorList>
            <person name="Angst P."/>
        </authorList>
    </citation>
    <scope>NUCLEOTIDE SEQUENCE</scope>
    <source>
        <strain evidence="2">PB745_01</strain>
        <tissue evidence="2">Gill</tissue>
    </source>
</reference>
<dbReference type="AlphaFoldDB" id="A0AAE1BLZ5"/>
<dbReference type="PROSITE" id="PS50041">
    <property type="entry name" value="C_TYPE_LECTIN_2"/>
    <property type="match status" value="1"/>
</dbReference>
<gene>
    <name evidence="2" type="ORF">Pcinc_042080</name>
</gene>
<dbReference type="EMBL" id="JAWQEG010007975">
    <property type="protein sequence ID" value="KAK3851260.1"/>
    <property type="molecule type" value="Genomic_DNA"/>
</dbReference>
<sequence length="341" mass="38848">MRLFQEGELLCRILGGVLKLPLSREENYNLFIQAAPYAGGCGDGIGDTLWLGLRANMKEQFWHGLTTITNSLNFSNFAQNRGLPIEEPEVCVTFKGSRDIMPSSYGTWVPRTCNLERCIACHFHRLPFVRIRGLCAKSEFDREYFLVDVNQTVGFSGVYYSLITKFPPTNNSSGNFGFWRITRMTSPLLQCHDASSTHRPIQPVNVSLHIDIFSIRAFDLTGFNYVCELQVRIGWNDMRVTFHHLNNAEFLNAIHLSDTNKPWMPEVEFFGDAFTASDVQVRRSLLVAQRATGPLPDNDENLVEDEVFAGRDNPFVLIKKLTVTTSCQFDRHHLPLRHPDL</sequence>
<feature type="domain" description="C-type lectin" evidence="1">
    <location>
        <begin position="1"/>
        <end position="122"/>
    </location>
</feature>
<accession>A0AAE1BLZ5</accession>
<evidence type="ECO:0000313" key="2">
    <source>
        <dbReference type="EMBL" id="KAK3851260.1"/>
    </source>
</evidence>
<dbReference type="GO" id="GO:0016020">
    <property type="term" value="C:membrane"/>
    <property type="evidence" value="ECO:0007669"/>
    <property type="project" value="InterPro"/>
</dbReference>
<dbReference type="SUPFAM" id="SSF56436">
    <property type="entry name" value="C-type lectin-like"/>
    <property type="match status" value="1"/>
</dbReference>
<dbReference type="InterPro" id="IPR036734">
    <property type="entry name" value="Neur_chan_lig-bd_sf"/>
</dbReference>
<dbReference type="Proteomes" id="UP001286313">
    <property type="component" value="Unassembled WGS sequence"/>
</dbReference>
<organism evidence="2 3">
    <name type="scientific">Petrolisthes cinctipes</name>
    <name type="common">Flat porcelain crab</name>
    <dbReference type="NCBI Taxonomy" id="88211"/>
    <lineage>
        <taxon>Eukaryota</taxon>
        <taxon>Metazoa</taxon>
        <taxon>Ecdysozoa</taxon>
        <taxon>Arthropoda</taxon>
        <taxon>Crustacea</taxon>
        <taxon>Multicrustacea</taxon>
        <taxon>Malacostraca</taxon>
        <taxon>Eumalacostraca</taxon>
        <taxon>Eucarida</taxon>
        <taxon>Decapoda</taxon>
        <taxon>Pleocyemata</taxon>
        <taxon>Anomura</taxon>
        <taxon>Galatheoidea</taxon>
        <taxon>Porcellanidae</taxon>
        <taxon>Petrolisthes</taxon>
    </lineage>
</organism>
<dbReference type="InterPro" id="IPR016187">
    <property type="entry name" value="CTDL_fold"/>
</dbReference>
<evidence type="ECO:0000259" key="1">
    <source>
        <dbReference type="PROSITE" id="PS50041"/>
    </source>
</evidence>
<comment type="caution">
    <text evidence="2">The sequence shown here is derived from an EMBL/GenBank/DDBJ whole genome shotgun (WGS) entry which is preliminary data.</text>
</comment>
<protein>
    <recommendedName>
        <fullName evidence="1">C-type lectin domain-containing protein</fullName>
    </recommendedName>
</protein>
<name>A0AAE1BLZ5_PETCI</name>
<dbReference type="InterPro" id="IPR001304">
    <property type="entry name" value="C-type_lectin-like"/>
</dbReference>
<dbReference type="Gene3D" id="2.70.170.10">
    <property type="entry name" value="Neurotransmitter-gated ion-channel ligand-binding domain"/>
    <property type="match status" value="1"/>
</dbReference>
<proteinExistence type="predicted"/>
<keyword evidence="3" id="KW-1185">Reference proteome</keyword>
<dbReference type="Gene3D" id="3.10.100.10">
    <property type="entry name" value="Mannose-Binding Protein A, subunit A"/>
    <property type="match status" value="1"/>
</dbReference>
<evidence type="ECO:0000313" key="3">
    <source>
        <dbReference type="Proteomes" id="UP001286313"/>
    </source>
</evidence>
<dbReference type="InterPro" id="IPR016186">
    <property type="entry name" value="C-type_lectin-like/link_sf"/>
</dbReference>